<protein>
    <submittedName>
        <fullName evidence="1">Uncharacterized protein</fullName>
    </submittedName>
</protein>
<sequence>MSHEITLERATECAHQIEIIARLMESYPRGMEDCEIEALASLIARLSGSVVVWLGEEQAQREGK</sequence>
<gene>
    <name evidence="1" type="ORF">EpCFBP13511_03270</name>
</gene>
<name>A0A4U3FLM8_9GAMM</name>
<dbReference type="RefSeq" id="WP_137268713.1">
    <property type="nucleotide sequence ID" value="NZ_QGAC01000002.1"/>
</dbReference>
<dbReference type="EMBL" id="QGAC01000002">
    <property type="protein sequence ID" value="TKJ94580.1"/>
    <property type="molecule type" value="Genomic_DNA"/>
</dbReference>
<accession>A0A4U3FLM8</accession>
<comment type="caution">
    <text evidence="1">The sequence shown here is derived from an EMBL/GenBank/DDBJ whole genome shotgun (WGS) entry which is preliminary data.</text>
</comment>
<dbReference type="OrthoDB" id="6522383at2"/>
<evidence type="ECO:0000313" key="1">
    <source>
        <dbReference type="EMBL" id="TKJ94580.1"/>
    </source>
</evidence>
<organism evidence="1 2">
    <name type="scientific">Erwinia persicina</name>
    <dbReference type="NCBI Taxonomy" id="55211"/>
    <lineage>
        <taxon>Bacteria</taxon>
        <taxon>Pseudomonadati</taxon>
        <taxon>Pseudomonadota</taxon>
        <taxon>Gammaproteobacteria</taxon>
        <taxon>Enterobacterales</taxon>
        <taxon>Erwiniaceae</taxon>
        <taxon>Erwinia</taxon>
    </lineage>
</organism>
<proteinExistence type="predicted"/>
<evidence type="ECO:0000313" key="2">
    <source>
        <dbReference type="Proteomes" id="UP000306393"/>
    </source>
</evidence>
<dbReference type="AlphaFoldDB" id="A0A4U3FLM8"/>
<dbReference type="Proteomes" id="UP000306393">
    <property type="component" value="Unassembled WGS sequence"/>
</dbReference>
<reference evidence="1 2" key="1">
    <citation type="journal article" date="2019" name="Sci. Rep.">
        <title>Differences in resource use lead to coexistence of seed-transmitted microbial populations.</title>
        <authorList>
            <person name="Torres-Cortes G."/>
            <person name="Garcia B.J."/>
            <person name="Compant S."/>
            <person name="Rezki S."/>
            <person name="Jones P."/>
            <person name="Preveaux A."/>
            <person name="Briand M."/>
            <person name="Roulet A."/>
            <person name="Bouchez O."/>
            <person name="Jacobson D."/>
            <person name="Barret M."/>
        </authorList>
    </citation>
    <scope>NUCLEOTIDE SEQUENCE [LARGE SCALE GENOMIC DNA]</scope>
    <source>
        <strain evidence="1 2">CFBP13511</strain>
    </source>
</reference>